<keyword evidence="5" id="KW-0812">Transmembrane</keyword>
<comment type="similarity">
    <text evidence="4">Belongs to the RPF2 family.</text>
</comment>
<organism evidence="6 7">
    <name type="scientific">Brassica napus</name>
    <name type="common">Rape</name>
    <dbReference type="NCBI Taxonomy" id="3708"/>
    <lineage>
        <taxon>Eukaryota</taxon>
        <taxon>Viridiplantae</taxon>
        <taxon>Streptophyta</taxon>
        <taxon>Embryophyta</taxon>
        <taxon>Tracheophyta</taxon>
        <taxon>Spermatophyta</taxon>
        <taxon>Magnoliopsida</taxon>
        <taxon>eudicotyledons</taxon>
        <taxon>Gunneridae</taxon>
        <taxon>Pentapetalae</taxon>
        <taxon>rosids</taxon>
        <taxon>malvids</taxon>
        <taxon>Brassicales</taxon>
        <taxon>Brassicaceae</taxon>
        <taxon>Brassiceae</taxon>
        <taxon>Brassica</taxon>
    </lineage>
</organism>
<dbReference type="InterPro" id="IPR039770">
    <property type="entry name" value="Rpf2"/>
</dbReference>
<feature type="active site" description="Glycyl thioester intermediate" evidence="3">
    <location>
        <position position="128"/>
    </location>
</feature>
<dbReference type="InterPro" id="IPR023313">
    <property type="entry name" value="UBQ-conjugating_AS"/>
</dbReference>
<evidence type="ECO:0000256" key="1">
    <source>
        <dbReference type="ARBA" id="ARBA00004604"/>
    </source>
</evidence>
<feature type="transmembrane region" description="Helical" evidence="5">
    <location>
        <begin position="84"/>
        <end position="111"/>
    </location>
</feature>
<feature type="non-terminal residue" evidence="6">
    <location>
        <position position="1"/>
    </location>
</feature>
<dbReference type="PANTHER" id="PTHR12728:SF0">
    <property type="entry name" value="RIBOSOME PRODUCTION FACTOR 2 HOMOLOG"/>
    <property type="match status" value="1"/>
</dbReference>
<proteinExistence type="inferred from homology"/>
<evidence type="ECO:0000313" key="7">
    <source>
        <dbReference type="Proteomes" id="UP000824890"/>
    </source>
</evidence>
<name>A0ABQ7YXF5_BRANA</name>
<keyword evidence="7" id="KW-1185">Reference proteome</keyword>
<evidence type="ECO:0000256" key="2">
    <source>
        <dbReference type="ARBA" id="ARBA00023242"/>
    </source>
</evidence>
<keyword evidence="5" id="KW-1133">Transmembrane helix</keyword>
<dbReference type="Proteomes" id="UP000824890">
    <property type="component" value="Unassembled WGS sequence"/>
</dbReference>
<dbReference type="SUPFAM" id="SSF54495">
    <property type="entry name" value="UBC-like"/>
    <property type="match status" value="1"/>
</dbReference>
<dbReference type="EMBL" id="JAGKQM010000016">
    <property type="protein sequence ID" value="KAH0872583.1"/>
    <property type="molecule type" value="Genomic_DNA"/>
</dbReference>
<reference evidence="6 7" key="1">
    <citation type="submission" date="2021-05" db="EMBL/GenBank/DDBJ databases">
        <title>Genome Assembly of Synthetic Allotetraploid Brassica napus Reveals Homoeologous Exchanges between Subgenomes.</title>
        <authorList>
            <person name="Davis J.T."/>
        </authorList>
    </citation>
    <scope>NUCLEOTIDE SEQUENCE [LARGE SCALE GENOMIC DNA]</scope>
    <source>
        <strain evidence="7">cv. Da-Ae</strain>
        <tissue evidence="6">Seedling</tissue>
    </source>
</reference>
<evidence type="ECO:0000256" key="4">
    <source>
        <dbReference type="RuleBase" id="RU367086"/>
    </source>
</evidence>
<comment type="subcellular location">
    <subcellularLocation>
        <location evidence="1 4">Nucleus</location>
        <location evidence="1 4">Nucleolus</location>
    </subcellularLocation>
</comment>
<comment type="caution">
    <text evidence="6">The sequence shown here is derived from an EMBL/GenBank/DDBJ whole genome shotgun (WGS) entry which is preliminary data.</text>
</comment>
<keyword evidence="2 4" id="KW-0539">Nucleus</keyword>
<feature type="transmembrane region" description="Helical" evidence="5">
    <location>
        <begin position="131"/>
        <end position="159"/>
    </location>
</feature>
<accession>A0ABQ7YXF5</accession>
<evidence type="ECO:0000256" key="3">
    <source>
        <dbReference type="PROSITE-ProRule" id="PRU10133"/>
    </source>
</evidence>
<sequence length="162" mass="18020">ALIEKPLLRLPSSPLLGAVAGKLPVMMKIRTPKTHKAKRVLEQRVPKLKGGAIKYSRRNENIRPFESGGETSLEFFSLKTDCSIFAVSLLQLCFVALTIGNLCIHLVYVIFVPPAPLHPHIYSNGHICLGISLSISFCFFTLCIMFFVLFLVSLCWMLLSAV</sequence>
<gene>
    <name evidence="6" type="ORF">HID58_069945</name>
</gene>
<dbReference type="InterPro" id="IPR016135">
    <property type="entry name" value="UBQ-conjugating_enzyme/RWD"/>
</dbReference>
<evidence type="ECO:0000256" key="5">
    <source>
        <dbReference type="SAM" id="Phobius"/>
    </source>
</evidence>
<evidence type="ECO:0000313" key="6">
    <source>
        <dbReference type="EMBL" id="KAH0872583.1"/>
    </source>
</evidence>
<dbReference type="PROSITE" id="PS00183">
    <property type="entry name" value="UBC_1"/>
    <property type="match status" value="1"/>
</dbReference>
<keyword evidence="5" id="KW-0472">Membrane</keyword>
<dbReference type="PANTHER" id="PTHR12728">
    <property type="entry name" value="BRIX DOMAIN CONTAINING PROTEIN"/>
    <property type="match status" value="1"/>
</dbReference>
<protein>
    <recommendedName>
        <fullName evidence="4">Ribosome production factor 2 homolog</fullName>
    </recommendedName>
    <alternativeName>
        <fullName evidence="4">Ribosome biogenesis protein RPF2 homolog</fullName>
    </alternativeName>
</protein>